<organism evidence="1">
    <name type="scientific">Malacosoma sp. alphabaculovirus</name>
    <dbReference type="NCBI Taxonomy" id="1881632"/>
    <lineage>
        <taxon>Viruses</taxon>
        <taxon>Viruses incertae sedis</taxon>
        <taxon>Naldaviricetes</taxon>
        <taxon>Lefavirales</taxon>
        <taxon>Baculoviridae</taxon>
        <taxon>Alphabaculovirus</taxon>
    </lineage>
</organism>
<gene>
    <name evidence="1" type="primary">masp1.49</name>
</gene>
<protein>
    <submittedName>
        <fullName evidence="1">Uncharacterized protein</fullName>
    </submittedName>
</protein>
<evidence type="ECO:0000313" key="1">
    <source>
        <dbReference type="EMBL" id="ANW12282.1"/>
    </source>
</evidence>
<sequence>MFIEKSVKCCLERIRSRYNELDENDIATIKTFLSNGAFEQNHLVAMLNEMSYFNLSVAMDTFKWIIWNVIEKEYIKNPKLLVLSLRKRKSPPLNIAVERASAAVGDDRLKHVLKSIYIKHYLYEMTDDIENDQYVIDMLYKLNEYLK</sequence>
<name>A0A1B1V5I7_9ABAC</name>
<accession>A0A1B1V5I7</accession>
<dbReference type="EMBL" id="KU659593">
    <property type="protein sequence ID" value="ANW12282.1"/>
    <property type="molecule type" value="Genomic_DNA"/>
</dbReference>
<proteinExistence type="predicted"/>
<reference evidence="1" key="1">
    <citation type="submission" date="2016-01" db="EMBL/GenBank/DDBJ databases">
        <authorList>
            <person name="Oliw E.H."/>
        </authorList>
    </citation>
    <scope>NUCLEOTIDE SEQUENCE</scope>
    <source>
        <strain evidence="1">164</strain>
    </source>
</reference>